<keyword evidence="3" id="KW-1185">Reference proteome</keyword>
<dbReference type="STRING" id="1336337.A0A3N4JJ75"/>
<reference evidence="2 3" key="1">
    <citation type="journal article" date="2018" name="Nat. Ecol. Evol.">
        <title>Pezizomycetes genomes reveal the molecular basis of ectomycorrhizal truffle lifestyle.</title>
        <authorList>
            <person name="Murat C."/>
            <person name="Payen T."/>
            <person name="Noel B."/>
            <person name="Kuo A."/>
            <person name="Morin E."/>
            <person name="Chen J."/>
            <person name="Kohler A."/>
            <person name="Krizsan K."/>
            <person name="Balestrini R."/>
            <person name="Da Silva C."/>
            <person name="Montanini B."/>
            <person name="Hainaut M."/>
            <person name="Levati E."/>
            <person name="Barry K.W."/>
            <person name="Belfiori B."/>
            <person name="Cichocki N."/>
            <person name="Clum A."/>
            <person name="Dockter R.B."/>
            <person name="Fauchery L."/>
            <person name="Guy J."/>
            <person name="Iotti M."/>
            <person name="Le Tacon F."/>
            <person name="Lindquist E.A."/>
            <person name="Lipzen A."/>
            <person name="Malagnac F."/>
            <person name="Mello A."/>
            <person name="Molinier V."/>
            <person name="Miyauchi S."/>
            <person name="Poulain J."/>
            <person name="Riccioni C."/>
            <person name="Rubini A."/>
            <person name="Sitrit Y."/>
            <person name="Splivallo R."/>
            <person name="Traeger S."/>
            <person name="Wang M."/>
            <person name="Zifcakova L."/>
            <person name="Wipf D."/>
            <person name="Zambonelli A."/>
            <person name="Paolocci F."/>
            <person name="Nowrousian M."/>
            <person name="Ottonello S."/>
            <person name="Baldrian P."/>
            <person name="Spatafora J.W."/>
            <person name="Henrissat B."/>
            <person name="Nagy L.G."/>
            <person name="Aury J.M."/>
            <person name="Wincker P."/>
            <person name="Grigoriev I.V."/>
            <person name="Bonfante P."/>
            <person name="Martin F.M."/>
        </authorList>
    </citation>
    <scope>NUCLEOTIDE SEQUENCE [LARGE SCALE GENOMIC DNA]</scope>
    <source>
        <strain evidence="2 3">120613-1</strain>
    </source>
</reference>
<dbReference type="CDD" id="cd22249">
    <property type="entry name" value="UDM1_RNF168_RNF169-like"/>
    <property type="match status" value="1"/>
</dbReference>
<gene>
    <name evidence="2" type="ORF">L873DRAFT_1914667</name>
</gene>
<evidence type="ECO:0000313" key="2">
    <source>
        <dbReference type="EMBL" id="RPA98305.1"/>
    </source>
</evidence>
<dbReference type="AlphaFoldDB" id="A0A3N4JJ75"/>
<proteinExistence type="predicted"/>
<sequence length="285" mass="31985">MKSFCVLSHTYIHSLINVRLKLIVIGFHHFNNFVSCTTILCSNLYSTIPSYSPPLKQSLMPHDQRIYNFHAIEALIGCKFRSDGEPKQERRFAIRALEASVKDVGKKHFGLLVNLNDAYVNTAGATILENINTIRKEIAQLQKHSVEKGKVLEQLQKQSEELQKQSEEKGMALGKALEELQKQQSITTQWAVTMPRLQEMTITIGCRSFQNYSKLIGQDSIVSPTTICSGNKAAHNGDLITDTTLVMCGDITDTHIFHSLYGIFYNSAQPYLGTFPAATEIIVVY</sequence>
<name>A0A3N4JJ75_9PEZI</name>
<dbReference type="Proteomes" id="UP000276215">
    <property type="component" value="Unassembled WGS sequence"/>
</dbReference>
<keyword evidence="1" id="KW-0175">Coiled coil</keyword>
<evidence type="ECO:0000256" key="1">
    <source>
        <dbReference type="SAM" id="Coils"/>
    </source>
</evidence>
<accession>A0A3N4JJ75</accession>
<feature type="coiled-coil region" evidence="1">
    <location>
        <begin position="145"/>
        <end position="172"/>
    </location>
</feature>
<dbReference type="EMBL" id="ML120397">
    <property type="protein sequence ID" value="RPA98305.1"/>
    <property type="molecule type" value="Genomic_DNA"/>
</dbReference>
<evidence type="ECO:0000313" key="3">
    <source>
        <dbReference type="Proteomes" id="UP000276215"/>
    </source>
</evidence>
<protein>
    <submittedName>
        <fullName evidence="2">Uncharacterized protein</fullName>
    </submittedName>
</protein>
<dbReference type="OrthoDB" id="5508883at2759"/>
<organism evidence="2 3">
    <name type="scientific">Choiromyces venosus 120613-1</name>
    <dbReference type="NCBI Taxonomy" id="1336337"/>
    <lineage>
        <taxon>Eukaryota</taxon>
        <taxon>Fungi</taxon>
        <taxon>Dikarya</taxon>
        <taxon>Ascomycota</taxon>
        <taxon>Pezizomycotina</taxon>
        <taxon>Pezizomycetes</taxon>
        <taxon>Pezizales</taxon>
        <taxon>Tuberaceae</taxon>
        <taxon>Choiromyces</taxon>
    </lineage>
</organism>